<evidence type="ECO:0000313" key="3">
    <source>
        <dbReference type="EMBL" id="GGS20785.1"/>
    </source>
</evidence>
<name>A0A918G7F1_9PSEU</name>
<dbReference type="AlphaFoldDB" id="A0A918G7F1"/>
<feature type="region of interest" description="Disordered" evidence="1">
    <location>
        <begin position="69"/>
        <end position="105"/>
    </location>
</feature>
<keyword evidence="2" id="KW-0472">Membrane</keyword>
<sequence>MNDEQDVRRLFEAAVRHEPPLTLDREAVIGAGRRRLRVRRTAAVGGAATAVAAAVIGMTALSGSQFGMPEPVGPAGPGVSSEPRSAVTTTPAPPSARVRTTVEAPRSTVWPTTTTWAEVPSTTMTHRPEVSEQLGVALGSAPLSWPADVEVEGSDVPWHTFDAKGHAQFALVTRDHARRTIEIRVAAGQRSGDKPEGCFQADMTCRSHRTANGALVHYWQPERVQEHGPNALTLHALRPDGVVVVVADIGGAGPPWRTEPLMSVDGLEQIALIPGFAAVNQ</sequence>
<dbReference type="Proteomes" id="UP000660680">
    <property type="component" value="Unassembled WGS sequence"/>
</dbReference>
<evidence type="ECO:0000313" key="4">
    <source>
        <dbReference type="Proteomes" id="UP000660680"/>
    </source>
</evidence>
<reference evidence="3" key="2">
    <citation type="submission" date="2020-09" db="EMBL/GenBank/DDBJ databases">
        <authorList>
            <person name="Sun Q."/>
            <person name="Ohkuma M."/>
        </authorList>
    </citation>
    <scope>NUCLEOTIDE SEQUENCE</scope>
    <source>
        <strain evidence="3">JCM 3276</strain>
    </source>
</reference>
<organism evidence="3 4">
    <name type="scientific">Actinokineospora fastidiosa</name>
    <dbReference type="NCBI Taxonomy" id="1816"/>
    <lineage>
        <taxon>Bacteria</taxon>
        <taxon>Bacillati</taxon>
        <taxon>Actinomycetota</taxon>
        <taxon>Actinomycetes</taxon>
        <taxon>Pseudonocardiales</taxon>
        <taxon>Pseudonocardiaceae</taxon>
        <taxon>Actinokineospora</taxon>
    </lineage>
</organism>
<evidence type="ECO:0000256" key="2">
    <source>
        <dbReference type="SAM" id="Phobius"/>
    </source>
</evidence>
<gene>
    <name evidence="3" type="ORF">GCM10010171_11800</name>
</gene>
<dbReference type="EMBL" id="BMRB01000001">
    <property type="protein sequence ID" value="GGS20785.1"/>
    <property type="molecule type" value="Genomic_DNA"/>
</dbReference>
<keyword evidence="4" id="KW-1185">Reference proteome</keyword>
<reference evidence="3" key="1">
    <citation type="journal article" date="2014" name="Int. J. Syst. Evol. Microbiol.">
        <title>Complete genome sequence of Corynebacterium casei LMG S-19264T (=DSM 44701T), isolated from a smear-ripened cheese.</title>
        <authorList>
            <consortium name="US DOE Joint Genome Institute (JGI-PGF)"/>
            <person name="Walter F."/>
            <person name="Albersmeier A."/>
            <person name="Kalinowski J."/>
            <person name="Ruckert C."/>
        </authorList>
    </citation>
    <scope>NUCLEOTIDE SEQUENCE</scope>
    <source>
        <strain evidence="3">JCM 3276</strain>
    </source>
</reference>
<proteinExistence type="predicted"/>
<dbReference type="RefSeq" id="WP_189209217.1">
    <property type="nucleotide sequence ID" value="NZ_BMRB01000001.1"/>
</dbReference>
<protein>
    <submittedName>
        <fullName evidence="3">Uncharacterized protein</fullName>
    </submittedName>
</protein>
<accession>A0A918G7F1</accession>
<feature type="transmembrane region" description="Helical" evidence="2">
    <location>
        <begin position="42"/>
        <end position="61"/>
    </location>
</feature>
<comment type="caution">
    <text evidence="3">The sequence shown here is derived from an EMBL/GenBank/DDBJ whole genome shotgun (WGS) entry which is preliminary data.</text>
</comment>
<keyword evidence="2" id="KW-1133">Transmembrane helix</keyword>
<keyword evidence="2" id="KW-0812">Transmembrane</keyword>
<evidence type="ECO:0000256" key="1">
    <source>
        <dbReference type="SAM" id="MobiDB-lite"/>
    </source>
</evidence>